<dbReference type="Proteomes" id="UP000799324">
    <property type="component" value="Unassembled WGS sequence"/>
</dbReference>
<organism evidence="1 2">
    <name type="scientific">Lophiostoma macrostomum CBS 122681</name>
    <dbReference type="NCBI Taxonomy" id="1314788"/>
    <lineage>
        <taxon>Eukaryota</taxon>
        <taxon>Fungi</taxon>
        <taxon>Dikarya</taxon>
        <taxon>Ascomycota</taxon>
        <taxon>Pezizomycotina</taxon>
        <taxon>Dothideomycetes</taxon>
        <taxon>Pleosporomycetidae</taxon>
        <taxon>Pleosporales</taxon>
        <taxon>Lophiostomataceae</taxon>
        <taxon>Lophiostoma</taxon>
    </lineage>
</organism>
<evidence type="ECO:0000313" key="1">
    <source>
        <dbReference type="EMBL" id="KAF2661572.1"/>
    </source>
</evidence>
<reference evidence="1" key="1">
    <citation type="journal article" date="2020" name="Stud. Mycol.">
        <title>101 Dothideomycetes genomes: a test case for predicting lifestyles and emergence of pathogens.</title>
        <authorList>
            <person name="Haridas S."/>
            <person name="Albert R."/>
            <person name="Binder M."/>
            <person name="Bloem J."/>
            <person name="Labutti K."/>
            <person name="Salamov A."/>
            <person name="Andreopoulos B."/>
            <person name="Baker S."/>
            <person name="Barry K."/>
            <person name="Bills G."/>
            <person name="Bluhm B."/>
            <person name="Cannon C."/>
            <person name="Castanera R."/>
            <person name="Culley D."/>
            <person name="Daum C."/>
            <person name="Ezra D."/>
            <person name="Gonzalez J."/>
            <person name="Henrissat B."/>
            <person name="Kuo A."/>
            <person name="Liang C."/>
            <person name="Lipzen A."/>
            <person name="Lutzoni F."/>
            <person name="Magnuson J."/>
            <person name="Mondo S."/>
            <person name="Nolan M."/>
            <person name="Ohm R."/>
            <person name="Pangilinan J."/>
            <person name="Park H.-J."/>
            <person name="Ramirez L."/>
            <person name="Alfaro M."/>
            <person name="Sun H."/>
            <person name="Tritt A."/>
            <person name="Yoshinaga Y."/>
            <person name="Zwiers L.-H."/>
            <person name="Turgeon B."/>
            <person name="Goodwin S."/>
            <person name="Spatafora J."/>
            <person name="Crous P."/>
            <person name="Grigoriev I."/>
        </authorList>
    </citation>
    <scope>NUCLEOTIDE SEQUENCE</scope>
    <source>
        <strain evidence="1">CBS 122681</strain>
    </source>
</reference>
<dbReference type="EMBL" id="MU004293">
    <property type="protein sequence ID" value="KAF2661572.1"/>
    <property type="molecule type" value="Genomic_DNA"/>
</dbReference>
<protein>
    <submittedName>
        <fullName evidence="1">Uncharacterized protein</fullName>
    </submittedName>
</protein>
<dbReference type="OrthoDB" id="3783451at2759"/>
<name>A0A6A6TP71_9PLEO</name>
<accession>A0A6A6TP71</accession>
<sequence length="229" mass="26335">MEVEDRRLRKDLLYRLHWNIFAALEDIMVSVGTNSQELVRFFDHTSANELVTDSSLSWFEVRIKECENKRAFDLSAESCRYRPPAPLKFGNEMGSTLTMRQFVTGVHAYLNTHREEIIAVKGEFYGRPLLSSDGTEIGREIMIGHNFMPNDIDIFFKNILVIGTDSQTLELSLGLHAEGENQRETTDEFWAKQLRDAAMHERRRLDGDANSVQGFPPELLHLAWSNLSK</sequence>
<evidence type="ECO:0000313" key="2">
    <source>
        <dbReference type="Proteomes" id="UP000799324"/>
    </source>
</evidence>
<proteinExistence type="predicted"/>
<dbReference type="AlphaFoldDB" id="A0A6A6TP71"/>
<keyword evidence="2" id="KW-1185">Reference proteome</keyword>
<gene>
    <name evidence="1" type="ORF">K491DRAFT_687352</name>
</gene>